<dbReference type="Proteomes" id="UP001295794">
    <property type="component" value="Unassembled WGS sequence"/>
</dbReference>
<organism evidence="1 2">
    <name type="scientific">Mycena citricolor</name>
    <dbReference type="NCBI Taxonomy" id="2018698"/>
    <lineage>
        <taxon>Eukaryota</taxon>
        <taxon>Fungi</taxon>
        <taxon>Dikarya</taxon>
        <taxon>Basidiomycota</taxon>
        <taxon>Agaricomycotina</taxon>
        <taxon>Agaricomycetes</taxon>
        <taxon>Agaricomycetidae</taxon>
        <taxon>Agaricales</taxon>
        <taxon>Marasmiineae</taxon>
        <taxon>Mycenaceae</taxon>
        <taxon>Mycena</taxon>
    </lineage>
</organism>
<protein>
    <submittedName>
        <fullName evidence="1">Uncharacterized protein</fullName>
    </submittedName>
</protein>
<accession>A0AAD2JX38</accession>
<evidence type="ECO:0000313" key="1">
    <source>
        <dbReference type="EMBL" id="CAK5266770.1"/>
    </source>
</evidence>
<dbReference type="AlphaFoldDB" id="A0AAD2JX38"/>
<feature type="non-terminal residue" evidence="1">
    <location>
        <position position="53"/>
    </location>
</feature>
<proteinExistence type="predicted"/>
<dbReference type="EMBL" id="CAVNYO010000110">
    <property type="protein sequence ID" value="CAK5266770.1"/>
    <property type="molecule type" value="Genomic_DNA"/>
</dbReference>
<evidence type="ECO:0000313" key="2">
    <source>
        <dbReference type="Proteomes" id="UP001295794"/>
    </source>
</evidence>
<sequence>MLQVRIRAAGVRLHRKRRLDIMMEFGLPCDTYHQLHLYLYCTTYSVSASWSFF</sequence>
<comment type="caution">
    <text evidence="1">The sequence shown here is derived from an EMBL/GenBank/DDBJ whole genome shotgun (WGS) entry which is preliminary data.</text>
</comment>
<name>A0AAD2JX38_9AGAR</name>
<reference evidence="1" key="1">
    <citation type="submission" date="2023-11" db="EMBL/GenBank/DDBJ databases">
        <authorList>
            <person name="De Vega J J."/>
            <person name="De Vega J J."/>
        </authorList>
    </citation>
    <scope>NUCLEOTIDE SEQUENCE</scope>
</reference>
<gene>
    <name evidence="1" type="ORF">MYCIT1_LOCUS8713</name>
</gene>
<keyword evidence="2" id="KW-1185">Reference proteome</keyword>